<dbReference type="Proteomes" id="UP000003448">
    <property type="component" value="Unassembled WGS sequence"/>
</dbReference>
<comment type="caution">
    <text evidence="2">The sequence shown here is derived from an EMBL/GenBank/DDBJ whole genome shotgun (WGS) entry which is preliminary data.</text>
</comment>
<evidence type="ECO:0000313" key="3">
    <source>
        <dbReference type="Proteomes" id="UP000003448"/>
    </source>
</evidence>
<dbReference type="EMBL" id="CAIE01000027">
    <property type="protein sequence ID" value="CCH18792.1"/>
    <property type="molecule type" value="Genomic_DNA"/>
</dbReference>
<gene>
    <name evidence="2" type="ORF">MILUP08_43703</name>
</gene>
<evidence type="ECO:0000313" key="2">
    <source>
        <dbReference type="EMBL" id="CCH18792.1"/>
    </source>
</evidence>
<organism evidence="2 3">
    <name type="scientific">Micromonospora lupini str. Lupac 08</name>
    <dbReference type="NCBI Taxonomy" id="1150864"/>
    <lineage>
        <taxon>Bacteria</taxon>
        <taxon>Bacillati</taxon>
        <taxon>Actinomycetota</taxon>
        <taxon>Actinomycetes</taxon>
        <taxon>Micromonosporales</taxon>
        <taxon>Micromonosporaceae</taxon>
        <taxon>Micromonospora</taxon>
    </lineage>
</organism>
<reference evidence="3" key="1">
    <citation type="journal article" date="2012" name="J. Bacteriol.">
        <title>Genome Sequence of Micromonospora lupini Lupac 08, Isolated from Root Nodules of Lupinus angustifolius.</title>
        <authorList>
            <person name="Alonso-Vega P."/>
            <person name="Normand P."/>
            <person name="Bacigalupe R."/>
            <person name="Pujic P."/>
            <person name="Lajus A."/>
            <person name="Vallenet D."/>
            <person name="Carro L."/>
            <person name="Coll P."/>
            <person name="Trujillo M.E."/>
        </authorList>
    </citation>
    <scope>NUCLEOTIDE SEQUENCE [LARGE SCALE GENOMIC DNA]</scope>
    <source>
        <strain evidence="3">Lupac 08</strain>
    </source>
</reference>
<sequence>MALATSTGVAAGGGMALPAPIQVAVVQSAATTGCAAGPPRHRARTGRAHGGQVTPGTGRQKVAVTDGELVARDGAGGRPHGATAGNA</sequence>
<name>I0L4P5_9ACTN</name>
<feature type="region of interest" description="Disordered" evidence="1">
    <location>
        <begin position="33"/>
        <end position="59"/>
    </location>
</feature>
<keyword evidence="3" id="KW-1185">Reference proteome</keyword>
<dbReference type="AlphaFoldDB" id="I0L4P5"/>
<protein>
    <submittedName>
        <fullName evidence="2">Uncharacterized protein</fullName>
    </submittedName>
</protein>
<proteinExistence type="predicted"/>
<accession>I0L4P5</accession>
<evidence type="ECO:0000256" key="1">
    <source>
        <dbReference type="SAM" id="MobiDB-lite"/>
    </source>
</evidence>